<dbReference type="Proteomes" id="UP001610335">
    <property type="component" value="Unassembled WGS sequence"/>
</dbReference>
<protein>
    <submittedName>
        <fullName evidence="1">Uncharacterized protein</fullName>
    </submittedName>
</protein>
<evidence type="ECO:0000313" key="1">
    <source>
        <dbReference type="EMBL" id="KAL2826809.1"/>
    </source>
</evidence>
<sequence length="64" mass="7521">MRQVSWMQLEEYINRYSASPSIAFGNYIRNRREIHLLGRDQMLSRMKGCVRTCDSLRCHTRAGG</sequence>
<reference evidence="1 2" key="1">
    <citation type="submission" date="2024-07" db="EMBL/GenBank/DDBJ databases">
        <title>Section-level genome sequencing and comparative genomics of Aspergillus sections Usti and Cavernicolus.</title>
        <authorList>
            <consortium name="Lawrence Berkeley National Laboratory"/>
            <person name="Nybo J.L."/>
            <person name="Vesth T.C."/>
            <person name="Theobald S."/>
            <person name="Frisvad J.C."/>
            <person name="Larsen T.O."/>
            <person name="Kjaerboelling I."/>
            <person name="Rothschild-Mancinelli K."/>
            <person name="Lyhne E.K."/>
            <person name="Kogle M.E."/>
            <person name="Barry K."/>
            <person name="Clum A."/>
            <person name="Na H."/>
            <person name="Ledsgaard L."/>
            <person name="Lin J."/>
            <person name="Lipzen A."/>
            <person name="Kuo A."/>
            <person name="Riley R."/>
            <person name="Mondo S."/>
            <person name="LaButti K."/>
            <person name="Haridas S."/>
            <person name="Pangalinan J."/>
            <person name="Salamov A.A."/>
            <person name="Simmons B.A."/>
            <person name="Magnuson J.K."/>
            <person name="Chen J."/>
            <person name="Drula E."/>
            <person name="Henrissat B."/>
            <person name="Wiebenga A."/>
            <person name="Lubbers R.J."/>
            <person name="Gomes A.C."/>
            <person name="Makela M.R."/>
            <person name="Stajich J."/>
            <person name="Grigoriev I.V."/>
            <person name="Mortensen U.H."/>
            <person name="De vries R.P."/>
            <person name="Baker S.E."/>
            <person name="Andersen M.R."/>
        </authorList>
    </citation>
    <scope>NUCLEOTIDE SEQUENCE [LARGE SCALE GENOMIC DNA]</scope>
    <source>
        <strain evidence="1 2">CBS 600.67</strain>
    </source>
</reference>
<keyword evidence="2" id="KW-1185">Reference proteome</keyword>
<comment type="caution">
    <text evidence="1">The sequence shown here is derived from an EMBL/GenBank/DDBJ whole genome shotgun (WGS) entry which is preliminary data.</text>
</comment>
<evidence type="ECO:0000313" key="2">
    <source>
        <dbReference type="Proteomes" id="UP001610335"/>
    </source>
</evidence>
<accession>A0ABR4IGE1</accession>
<gene>
    <name evidence="1" type="ORF">BDW59DRAFT_144740</name>
</gene>
<organism evidence="1 2">
    <name type="scientific">Aspergillus cavernicola</name>
    <dbReference type="NCBI Taxonomy" id="176166"/>
    <lineage>
        <taxon>Eukaryota</taxon>
        <taxon>Fungi</taxon>
        <taxon>Dikarya</taxon>
        <taxon>Ascomycota</taxon>
        <taxon>Pezizomycotina</taxon>
        <taxon>Eurotiomycetes</taxon>
        <taxon>Eurotiomycetidae</taxon>
        <taxon>Eurotiales</taxon>
        <taxon>Aspergillaceae</taxon>
        <taxon>Aspergillus</taxon>
        <taxon>Aspergillus subgen. Nidulantes</taxon>
    </lineage>
</organism>
<proteinExistence type="predicted"/>
<name>A0ABR4IGE1_9EURO</name>
<dbReference type="EMBL" id="JBFXLS010000028">
    <property type="protein sequence ID" value="KAL2826809.1"/>
    <property type="molecule type" value="Genomic_DNA"/>
</dbReference>